<protein>
    <submittedName>
        <fullName evidence="1">Uncharacterized protein</fullName>
    </submittedName>
</protein>
<dbReference type="AlphaFoldDB" id="A0A804QGB6"/>
<organism evidence="1 2">
    <name type="scientific">Zea mays</name>
    <name type="common">Maize</name>
    <dbReference type="NCBI Taxonomy" id="4577"/>
    <lineage>
        <taxon>Eukaryota</taxon>
        <taxon>Viridiplantae</taxon>
        <taxon>Streptophyta</taxon>
        <taxon>Embryophyta</taxon>
        <taxon>Tracheophyta</taxon>
        <taxon>Spermatophyta</taxon>
        <taxon>Magnoliopsida</taxon>
        <taxon>Liliopsida</taxon>
        <taxon>Poales</taxon>
        <taxon>Poaceae</taxon>
        <taxon>PACMAD clade</taxon>
        <taxon>Panicoideae</taxon>
        <taxon>Andropogonodae</taxon>
        <taxon>Andropogoneae</taxon>
        <taxon>Tripsacinae</taxon>
        <taxon>Zea</taxon>
    </lineage>
</organism>
<dbReference type="InParanoid" id="A0A804QGB6"/>
<reference evidence="1" key="2">
    <citation type="submission" date="2019-07" db="EMBL/GenBank/DDBJ databases">
        <authorList>
            <person name="Seetharam A."/>
            <person name="Woodhouse M."/>
            <person name="Cannon E."/>
        </authorList>
    </citation>
    <scope>NUCLEOTIDE SEQUENCE [LARGE SCALE GENOMIC DNA]</scope>
    <source>
        <strain evidence="1">cv. B73</strain>
    </source>
</reference>
<evidence type="ECO:0000313" key="2">
    <source>
        <dbReference type="Proteomes" id="UP000007305"/>
    </source>
</evidence>
<dbReference type="Proteomes" id="UP000007305">
    <property type="component" value="Chromosome 7"/>
</dbReference>
<keyword evidence="2" id="KW-1185">Reference proteome</keyword>
<name>A0A804QGB6_MAIZE</name>
<dbReference type="Gramene" id="Zm00001eb330570_T001">
    <property type="protein sequence ID" value="Zm00001eb330570_P001"/>
    <property type="gene ID" value="Zm00001eb330570"/>
</dbReference>
<reference evidence="2" key="1">
    <citation type="submission" date="2015-12" db="EMBL/GenBank/DDBJ databases">
        <title>Update maize B73 reference genome by single molecule sequencing technologies.</title>
        <authorList>
            <consortium name="Maize Genome Sequencing Project"/>
            <person name="Ware D."/>
        </authorList>
    </citation>
    <scope>NUCLEOTIDE SEQUENCE [LARGE SCALE GENOMIC DNA]</scope>
    <source>
        <strain evidence="2">cv. B73</strain>
    </source>
</reference>
<evidence type="ECO:0000313" key="1">
    <source>
        <dbReference type="EnsemblPlants" id="Zm00001eb330570_P001"/>
    </source>
</evidence>
<accession>A0A804QGB6</accession>
<dbReference type="EnsemblPlants" id="Zm00001eb330570_T001">
    <property type="protein sequence ID" value="Zm00001eb330570_P001"/>
    <property type="gene ID" value="Zm00001eb330570"/>
</dbReference>
<sequence length="256" mass="27816">MAAKSHSHLVDDPAVLPDLPFVGGERAQAAQLEHGRAEVLPELGRVLGVVLHQIASGAACLVKLLVRVQQRAALHEALVVVRVDGGGGVVQRRQRVVVARQRAALVQRPGVRRVQRAGLVVQAAAEEEAAGVAQRVAAGEHHQVVQGQAVGLEAVLQRRQVHERRRDVVVRVVHACRRRVAPPQEHVVRGSSQLEAAPYARARNGQTKNNNLYVNFGSRQSSYCCQWCHFGLWSVKIFGLKGFCKLPAGPGEEDFG</sequence>
<reference evidence="1" key="3">
    <citation type="submission" date="2021-05" db="UniProtKB">
        <authorList>
            <consortium name="EnsemblPlants"/>
        </authorList>
    </citation>
    <scope>IDENTIFICATION</scope>
    <source>
        <strain evidence="1">cv. B73</strain>
    </source>
</reference>
<proteinExistence type="predicted"/>